<gene>
    <name evidence="8" type="ORF">THAOC_11135</name>
</gene>
<dbReference type="Proteomes" id="UP000266841">
    <property type="component" value="Unassembled WGS sequence"/>
</dbReference>
<keyword evidence="2" id="KW-0808">Transferase</keyword>
<evidence type="ECO:0000256" key="4">
    <source>
        <dbReference type="ARBA" id="ARBA00022694"/>
    </source>
</evidence>
<protein>
    <recommendedName>
        <fullName evidence="1">tRNA-uridine aminocarboxypropyltransferase</fullName>
        <ecNumber evidence="1">2.5.1.25</ecNumber>
    </recommendedName>
</protein>
<evidence type="ECO:0000256" key="6">
    <source>
        <dbReference type="ARBA" id="ARBA00048718"/>
    </source>
</evidence>
<dbReference type="PANTHER" id="PTHR21392:SF0">
    <property type="entry name" value="TRNA-URIDINE AMINOCARBOXYPROPYLTRANSFERASE 2"/>
    <property type="match status" value="1"/>
</dbReference>
<dbReference type="InterPro" id="IPR039262">
    <property type="entry name" value="DTWD2/TAPT"/>
</dbReference>
<dbReference type="EC" id="2.5.1.25" evidence="1"/>
<dbReference type="OrthoDB" id="48471at2759"/>
<evidence type="ECO:0000256" key="1">
    <source>
        <dbReference type="ARBA" id="ARBA00012386"/>
    </source>
</evidence>
<dbReference type="GO" id="GO:0016432">
    <property type="term" value="F:tRNA-uridine aminocarboxypropyltransferase activity"/>
    <property type="evidence" value="ECO:0007669"/>
    <property type="project" value="UniProtKB-EC"/>
</dbReference>
<evidence type="ECO:0000256" key="3">
    <source>
        <dbReference type="ARBA" id="ARBA00022691"/>
    </source>
</evidence>
<organism evidence="8 9">
    <name type="scientific">Thalassiosira oceanica</name>
    <name type="common">Marine diatom</name>
    <dbReference type="NCBI Taxonomy" id="159749"/>
    <lineage>
        <taxon>Eukaryota</taxon>
        <taxon>Sar</taxon>
        <taxon>Stramenopiles</taxon>
        <taxon>Ochrophyta</taxon>
        <taxon>Bacillariophyta</taxon>
        <taxon>Coscinodiscophyceae</taxon>
        <taxon>Thalassiosirophycidae</taxon>
        <taxon>Thalassiosirales</taxon>
        <taxon>Thalassiosiraceae</taxon>
        <taxon>Thalassiosira</taxon>
    </lineage>
</organism>
<evidence type="ECO:0000259" key="7">
    <source>
        <dbReference type="SMART" id="SM01144"/>
    </source>
</evidence>
<dbReference type="EMBL" id="AGNL01012632">
    <property type="protein sequence ID" value="EJK67787.1"/>
    <property type="molecule type" value="Genomic_DNA"/>
</dbReference>
<feature type="domain" description="DTW" evidence="7">
    <location>
        <begin position="1"/>
        <end position="162"/>
    </location>
</feature>
<evidence type="ECO:0000313" key="9">
    <source>
        <dbReference type="Proteomes" id="UP000266841"/>
    </source>
</evidence>
<keyword evidence="4" id="KW-0819">tRNA processing</keyword>
<dbReference type="AlphaFoldDB" id="K0TBE3"/>
<comment type="similarity">
    <text evidence="5">Belongs to the TDD superfamily. DTWD2 family.</text>
</comment>
<sequence>MPLVLDRIQVKVGFDFVADDLELVKDYLDSGRTPLLLFPGKNAISLDQKCDDEDQEDVIRRLQSEEQLLVVLDGTWSEARGMYLRSQALMNECQQVQFESETDSIYPVDLRKEPQRHCVSTLESCAQALMLLEPSKPCAAEAKEYLESSMQCMVDKRMQVSRERNREPRFERASSRIC</sequence>
<reference evidence="8 9" key="1">
    <citation type="journal article" date="2012" name="Genome Biol.">
        <title>Genome and low-iron response of an oceanic diatom adapted to chronic iron limitation.</title>
        <authorList>
            <person name="Lommer M."/>
            <person name="Specht M."/>
            <person name="Roy A.S."/>
            <person name="Kraemer L."/>
            <person name="Andreson R."/>
            <person name="Gutowska M.A."/>
            <person name="Wolf J."/>
            <person name="Bergner S.V."/>
            <person name="Schilhabel M.B."/>
            <person name="Klostermeier U.C."/>
            <person name="Beiko R.G."/>
            <person name="Rosenstiel P."/>
            <person name="Hippler M."/>
            <person name="Laroche J."/>
        </authorList>
    </citation>
    <scope>NUCLEOTIDE SEQUENCE [LARGE SCALE GENOMIC DNA]</scope>
    <source>
        <strain evidence="8 9">CCMP1005</strain>
    </source>
</reference>
<proteinExistence type="inferred from homology"/>
<keyword evidence="9" id="KW-1185">Reference proteome</keyword>
<keyword evidence="3" id="KW-0949">S-adenosyl-L-methionine</keyword>
<evidence type="ECO:0000256" key="2">
    <source>
        <dbReference type="ARBA" id="ARBA00022679"/>
    </source>
</evidence>
<name>K0TBE3_THAOC</name>
<evidence type="ECO:0000313" key="8">
    <source>
        <dbReference type="EMBL" id="EJK67787.1"/>
    </source>
</evidence>
<comment type="caution">
    <text evidence="8">The sequence shown here is derived from an EMBL/GenBank/DDBJ whole genome shotgun (WGS) entry which is preliminary data.</text>
</comment>
<evidence type="ECO:0000256" key="5">
    <source>
        <dbReference type="ARBA" id="ARBA00034489"/>
    </source>
</evidence>
<dbReference type="InterPro" id="IPR005636">
    <property type="entry name" value="DTW"/>
</dbReference>
<dbReference type="GO" id="GO:0008033">
    <property type="term" value="P:tRNA processing"/>
    <property type="evidence" value="ECO:0007669"/>
    <property type="project" value="UniProtKB-KW"/>
</dbReference>
<comment type="catalytic activity">
    <reaction evidence="6">
        <text>a uridine in tRNA + S-adenosyl-L-methionine = a 3-[(3S)-3-amino-3-carboxypropyl]uridine in tRNA + S-methyl-5'-thioadenosine + H(+)</text>
        <dbReference type="Rhea" id="RHEA:62432"/>
        <dbReference type="Rhea" id="RHEA-COMP:13339"/>
        <dbReference type="Rhea" id="RHEA-COMP:16092"/>
        <dbReference type="ChEBI" id="CHEBI:15378"/>
        <dbReference type="ChEBI" id="CHEBI:17509"/>
        <dbReference type="ChEBI" id="CHEBI:59789"/>
        <dbReference type="ChEBI" id="CHEBI:65315"/>
        <dbReference type="ChEBI" id="CHEBI:82930"/>
        <dbReference type="EC" id="2.5.1.25"/>
    </reaction>
</comment>
<dbReference type="PANTHER" id="PTHR21392">
    <property type="entry name" value="TRNA-URIDINE AMINOCARBOXYPROPYLTRANSFERASE 2"/>
    <property type="match status" value="1"/>
</dbReference>
<dbReference type="Pfam" id="PF03942">
    <property type="entry name" value="DTW"/>
    <property type="match status" value="1"/>
</dbReference>
<dbReference type="SMART" id="SM01144">
    <property type="entry name" value="DTW"/>
    <property type="match status" value="1"/>
</dbReference>
<dbReference type="eggNOG" id="KOG4382">
    <property type="taxonomic scope" value="Eukaryota"/>
</dbReference>
<accession>K0TBE3</accession>